<proteinExistence type="predicted"/>
<evidence type="ECO:0000313" key="1">
    <source>
        <dbReference type="EMBL" id="KAB2106991.1"/>
    </source>
</evidence>
<protein>
    <submittedName>
        <fullName evidence="1">Uncharacterized protein</fullName>
    </submittedName>
</protein>
<evidence type="ECO:0000313" key="2">
    <source>
        <dbReference type="Proteomes" id="UP000293547"/>
    </source>
</evidence>
<dbReference type="EMBL" id="PDWZ02000004">
    <property type="protein sequence ID" value="KAB2106991.1"/>
    <property type="molecule type" value="Genomic_DNA"/>
</dbReference>
<sequence length="122" mass="13346">MFSLLIALSLATFSTAQVTCARAPNPSREPYAEVMFQRLGPRFEAGCPSDLVVYYAPPSPGTRSGVLRIITEDQGFRSIIRLNGPNPNGVPVLNANFWIDSTSECVTNFEAFTPVSLQCFRA</sequence>
<reference evidence="1 2" key="1">
    <citation type="journal article" date="2019" name="bioRxiv">
        <title>Genomics, evolutionary history and diagnostics of the Alternaria alternata species group including apple and Asian pear pathotypes.</title>
        <authorList>
            <person name="Armitage A.D."/>
            <person name="Cockerton H.M."/>
            <person name="Sreenivasaprasad S."/>
            <person name="Woodhall J.W."/>
            <person name="Lane C.R."/>
            <person name="Harrison R.J."/>
            <person name="Clarkson J.P."/>
        </authorList>
    </citation>
    <scope>NUCLEOTIDE SEQUENCE [LARGE SCALE GENOMIC DNA]</scope>
    <source>
        <strain evidence="1 2">FERA 650</strain>
    </source>
</reference>
<dbReference type="Proteomes" id="UP000293547">
    <property type="component" value="Unassembled WGS sequence"/>
</dbReference>
<keyword evidence="2" id="KW-1185">Reference proteome</keyword>
<organism evidence="1 2">
    <name type="scientific">Alternaria gaisen</name>
    <dbReference type="NCBI Taxonomy" id="167740"/>
    <lineage>
        <taxon>Eukaryota</taxon>
        <taxon>Fungi</taxon>
        <taxon>Dikarya</taxon>
        <taxon>Ascomycota</taxon>
        <taxon>Pezizomycotina</taxon>
        <taxon>Dothideomycetes</taxon>
        <taxon>Pleosporomycetidae</taxon>
        <taxon>Pleosporales</taxon>
        <taxon>Pleosporineae</taxon>
        <taxon>Pleosporaceae</taxon>
        <taxon>Alternaria</taxon>
        <taxon>Alternaria sect. Alternaria</taxon>
    </lineage>
</organism>
<comment type="caution">
    <text evidence="1">The sequence shown here is derived from an EMBL/GenBank/DDBJ whole genome shotgun (WGS) entry which is preliminary data.</text>
</comment>
<name>A0ACB6FRH0_9PLEO</name>
<gene>
    <name evidence="1" type="ORF">AG0111_0g4818</name>
</gene>
<accession>A0ACB6FRH0</accession>